<sequence>MVFNNVLFLFGFLPVTWLLVQRLKNPKAKNIALLAASLLFYAFGSWKDLGVLLIMGTWTYVSALEMEADPQNRKPVFIASVAVEIAVLCFYKYIPYWFSDLKIGFPIGISFYTFSAISYLADIYMKKAPLQTDPVAFGLYLAFFGKVNMGPISEYHQMENQLSRRVCTHKKTGEGLLLFTRGLVKKVVFADQLAVAYTLLRADDSWLGAWLLTLVYTFQLYFDFSGYSDMAIGLGKMFGFDIPINFDHPYIAKSVKDFWRRWHIALSTWFRDYVYIPLGGSRAGKRNYIRNILIVWLLTGIWHGPSLTYVVWGLYYGGLLLLEHFALQKPFEKLPDWLRVLVIFLVANIGWVFFSSPNLGAAFGQLGRLVGIGIGASASQTALFALSNYGLLLLASFAFSTRLFERVEAETITKRYGETTWLALYLFAFAVCVVFIIGSTSNSFLYFAF</sequence>
<evidence type="ECO:0000313" key="2">
    <source>
        <dbReference type="Proteomes" id="UP000308836"/>
    </source>
</evidence>
<gene>
    <name evidence="1" type="ORF">E5336_04180</name>
</gene>
<name>A0AC61R8V5_9FIRM</name>
<dbReference type="EMBL" id="SRYG01000006">
    <property type="protein sequence ID" value="TGY66499.1"/>
    <property type="molecule type" value="Genomic_DNA"/>
</dbReference>
<evidence type="ECO:0000313" key="1">
    <source>
        <dbReference type="EMBL" id="TGY66499.1"/>
    </source>
</evidence>
<dbReference type="Proteomes" id="UP000308836">
    <property type="component" value="Unassembled WGS sequence"/>
</dbReference>
<accession>A0AC61R8V5</accession>
<protein>
    <submittedName>
        <fullName evidence="1">MBOAT family protein</fullName>
    </submittedName>
</protein>
<reference evidence="1" key="1">
    <citation type="submission" date="2019-04" db="EMBL/GenBank/DDBJ databases">
        <title>Microbes associate with the intestines of laboratory mice.</title>
        <authorList>
            <person name="Navarre W."/>
            <person name="Wong E."/>
            <person name="Huang K."/>
            <person name="Tropini C."/>
            <person name="Ng K."/>
            <person name="Yu B."/>
        </authorList>
    </citation>
    <scope>NUCLEOTIDE SEQUENCE</scope>
    <source>
        <strain evidence="1">NM09_H32</strain>
    </source>
</reference>
<keyword evidence="2" id="KW-1185">Reference proteome</keyword>
<comment type="caution">
    <text evidence="1">The sequence shown here is derived from an EMBL/GenBank/DDBJ whole genome shotgun (WGS) entry which is preliminary data.</text>
</comment>
<proteinExistence type="predicted"/>
<organism evidence="1 2">
    <name type="scientific">Dubosiella muris</name>
    <dbReference type="NCBI Taxonomy" id="3038133"/>
    <lineage>
        <taxon>Bacteria</taxon>
        <taxon>Bacillati</taxon>
        <taxon>Bacillota</taxon>
        <taxon>Erysipelotrichia</taxon>
        <taxon>Erysipelotrichales</taxon>
        <taxon>Erysipelotrichaceae</taxon>
        <taxon>Dubosiella</taxon>
    </lineage>
</organism>